<comment type="subcellular location">
    <subcellularLocation>
        <location evidence="11">Cell membrane</location>
        <topology evidence="11">Multi-pass membrane protein</topology>
    </subcellularLocation>
    <subcellularLocation>
        <location evidence="1">Membrane</location>
        <topology evidence="1">Multi-pass membrane protein</topology>
    </subcellularLocation>
</comment>
<keyword evidence="4 11" id="KW-0812">Transmembrane</keyword>
<dbReference type="PANTHER" id="PTHR30406:SF8">
    <property type="entry name" value="SULFATE TRANSPORT SYSTEM PERMEASE PROTEIN CYST"/>
    <property type="match status" value="1"/>
</dbReference>
<feature type="transmembrane region" description="Helical" evidence="11">
    <location>
        <begin position="12"/>
        <end position="34"/>
    </location>
</feature>
<dbReference type="InterPro" id="IPR003439">
    <property type="entry name" value="ABC_transporter-like_ATP-bd"/>
</dbReference>
<evidence type="ECO:0000256" key="8">
    <source>
        <dbReference type="ARBA" id="ARBA00023032"/>
    </source>
</evidence>
<dbReference type="InterPro" id="IPR005116">
    <property type="entry name" value="Transp-assoc_OB_typ1"/>
</dbReference>
<dbReference type="GO" id="GO:0016887">
    <property type="term" value="F:ATP hydrolysis activity"/>
    <property type="evidence" value="ECO:0007669"/>
    <property type="project" value="InterPro"/>
</dbReference>
<keyword evidence="3 11" id="KW-0813">Transport</keyword>
<keyword evidence="7 11" id="KW-1133">Transmembrane helix</keyword>
<dbReference type="Pfam" id="PF00528">
    <property type="entry name" value="BPD_transp_1"/>
    <property type="match status" value="1"/>
</dbReference>
<keyword evidence="6" id="KW-0067">ATP-binding</keyword>
<dbReference type="AlphaFoldDB" id="A0AAF0YTK4"/>
<evidence type="ECO:0000256" key="7">
    <source>
        <dbReference type="ARBA" id="ARBA00022989"/>
    </source>
</evidence>
<dbReference type="KEGG" id="cpyr:CYJ47_07715"/>
<evidence type="ECO:0000256" key="9">
    <source>
        <dbReference type="ARBA" id="ARBA00023136"/>
    </source>
</evidence>
<evidence type="ECO:0000256" key="10">
    <source>
        <dbReference type="ARBA" id="ARBA00025323"/>
    </source>
</evidence>
<sequence>MGSARFVKPLAIVGLIILIGPIVALAIRVPWLRFPEVIARPETLEMVSITLSSAAWSTVITTGLGVPIALALRGRKLVRIFVLLPLAMPPVVGGLALTALIGRRGITAPLLDALGLQFAFAYPGVIASHVFVSLPFVVVAVDGALQTMDREIERSAYRLGLSRSTVLNRITLPAIAAPLATGAGLAFARSLGEFGTTITFAGSLPGRTRTLPLGIYLEREIDSDGALAMAALLIGIALVVLVLATVPTLLQKSYKPTVRTIGTIDAERVRELSCPESTDHAGEFIAIIGPNGAGKTTYMRTLDGVLLTQNPGLPRTCTVRKALEMVTDNVDEWVEAAGLTDLADVPVPALSGGQAAHVALVRALATRPARLLLDEPLAAIDIARASAWRTVLHAVSKDRQIMLVTHNPTDIYALATSVLVIEQGEVVAEESVEEILRVPPTQFVADLAGLNRITGMVTSVDEGVITMGTVSGVYGPDVQPDELSPGDPAVAVFAPESAILRMYSHSSNPGESARNHWSGVVSGIAHSGGKINITATIAGDNEVTVPITPASFAELGIDYGDRIVVVTKALQVNIYPHAVAKVPASSGAEVSATNG</sequence>
<keyword evidence="9 11" id="KW-0472">Membrane</keyword>
<dbReference type="InterPro" id="IPR000515">
    <property type="entry name" value="MetI-like"/>
</dbReference>
<keyword evidence="5" id="KW-0547">Nucleotide-binding</keyword>
<accession>A0AAF0YTK4</accession>
<evidence type="ECO:0000259" key="12">
    <source>
        <dbReference type="PROSITE" id="PS50893"/>
    </source>
</evidence>
<feature type="transmembrane region" description="Helical" evidence="11">
    <location>
        <begin position="80"/>
        <end position="101"/>
    </location>
</feature>
<evidence type="ECO:0000256" key="3">
    <source>
        <dbReference type="ARBA" id="ARBA00022448"/>
    </source>
</evidence>
<evidence type="ECO:0000313" key="14">
    <source>
        <dbReference type="EMBL" id="WOT01178.1"/>
    </source>
</evidence>
<dbReference type="SUPFAM" id="SSF50331">
    <property type="entry name" value="MOP-like"/>
    <property type="match status" value="1"/>
</dbReference>
<dbReference type="EMBL" id="CP136958">
    <property type="protein sequence ID" value="WOT01178.1"/>
    <property type="molecule type" value="Genomic_DNA"/>
</dbReference>
<dbReference type="PROSITE" id="PS50928">
    <property type="entry name" value="ABC_TM1"/>
    <property type="match status" value="1"/>
</dbReference>
<reference evidence="14" key="1">
    <citation type="submission" date="2017-12" db="EMBL/GenBank/DDBJ databases">
        <authorList>
            <person name="Thomas-White K."/>
            <person name="Wolfe A.J."/>
        </authorList>
    </citation>
    <scope>NUCLEOTIDE SEQUENCE</scope>
    <source>
        <strain evidence="14">UMB0763</strain>
    </source>
</reference>
<comment type="subunit">
    <text evidence="2">The complex is composed of two ATP-binding proteins (CysA), two transmembrane proteins (CysT and CysW) and a solute-binding protein (CysP).</text>
</comment>
<dbReference type="RefSeq" id="WP_101678065.1">
    <property type="nucleotide sequence ID" value="NZ_CAMIHY010000002.1"/>
</dbReference>
<dbReference type="Gene3D" id="1.10.3720.10">
    <property type="entry name" value="MetI-like"/>
    <property type="match status" value="1"/>
</dbReference>
<dbReference type="CDD" id="cd06261">
    <property type="entry name" value="TM_PBP2"/>
    <property type="match status" value="1"/>
</dbReference>
<evidence type="ECO:0000256" key="6">
    <source>
        <dbReference type="ARBA" id="ARBA00022840"/>
    </source>
</evidence>
<evidence type="ECO:0000256" key="5">
    <source>
        <dbReference type="ARBA" id="ARBA00022741"/>
    </source>
</evidence>
<comment type="function">
    <text evidence="10">Part of the ABC transporter complex CysAWTP (TC 3.A.1.6.1) involved in sulfate/thiosulfate import. Probably responsible for the translocation of the substrate across the membrane.</text>
</comment>
<dbReference type="Gene3D" id="2.40.50.100">
    <property type="match status" value="1"/>
</dbReference>
<protein>
    <submittedName>
        <fullName evidence="14">ABC transporter permease subunit</fullName>
    </submittedName>
</protein>
<dbReference type="InterPro" id="IPR035906">
    <property type="entry name" value="MetI-like_sf"/>
</dbReference>
<dbReference type="SMART" id="SM00382">
    <property type="entry name" value="AAA"/>
    <property type="match status" value="1"/>
</dbReference>
<dbReference type="SUPFAM" id="SSF52540">
    <property type="entry name" value="P-loop containing nucleoside triphosphate hydrolases"/>
    <property type="match status" value="1"/>
</dbReference>
<evidence type="ECO:0000259" key="13">
    <source>
        <dbReference type="PROSITE" id="PS50928"/>
    </source>
</evidence>
<dbReference type="Pfam" id="PF03459">
    <property type="entry name" value="TOBE"/>
    <property type="match status" value="1"/>
</dbReference>
<comment type="similarity">
    <text evidence="11">Belongs to the binding-protein-dependent transport system permease family.</text>
</comment>
<evidence type="ECO:0000256" key="2">
    <source>
        <dbReference type="ARBA" id="ARBA00011779"/>
    </source>
</evidence>
<dbReference type="PROSITE" id="PS50893">
    <property type="entry name" value="ABC_TRANSPORTER_2"/>
    <property type="match status" value="1"/>
</dbReference>
<gene>
    <name evidence="14" type="ORF">CYJ47_07715</name>
</gene>
<dbReference type="GO" id="GO:0005524">
    <property type="term" value="F:ATP binding"/>
    <property type="evidence" value="ECO:0007669"/>
    <property type="project" value="UniProtKB-KW"/>
</dbReference>
<evidence type="ECO:0000313" key="15">
    <source>
        <dbReference type="Proteomes" id="UP000234560"/>
    </source>
</evidence>
<feature type="transmembrane region" description="Helical" evidence="11">
    <location>
        <begin position="54"/>
        <end position="73"/>
    </location>
</feature>
<feature type="transmembrane region" description="Helical" evidence="11">
    <location>
        <begin position="226"/>
        <end position="250"/>
    </location>
</feature>
<keyword evidence="8" id="KW-0764">Sulfate transport</keyword>
<feature type="transmembrane region" description="Helical" evidence="11">
    <location>
        <begin position="166"/>
        <end position="188"/>
    </location>
</feature>
<dbReference type="Pfam" id="PF00005">
    <property type="entry name" value="ABC_tran"/>
    <property type="match status" value="1"/>
</dbReference>
<evidence type="ECO:0000256" key="1">
    <source>
        <dbReference type="ARBA" id="ARBA00004141"/>
    </source>
</evidence>
<dbReference type="GO" id="GO:0005886">
    <property type="term" value="C:plasma membrane"/>
    <property type="evidence" value="ECO:0007669"/>
    <property type="project" value="UniProtKB-SubCell"/>
</dbReference>
<dbReference type="InterPro" id="IPR027417">
    <property type="entry name" value="P-loop_NTPase"/>
</dbReference>
<dbReference type="GO" id="GO:0015419">
    <property type="term" value="F:ABC-type sulfate transporter activity"/>
    <property type="evidence" value="ECO:0007669"/>
    <property type="project" value="InterPro"/>
</dbReference>
<name>A0AAF0YTK4_9CORY</name>
<feature type="domain" description="ABC transporter" evidence="12">
    <location>
        <begin position="256"/>
        <end position="448"/>
    </location>
</feature>
<proteinExistence type="inferred from homology"/>
<feature type="domain" description="ABC transmembrane type-1" evidence="13">
    <location>
        <begin position="47"/>
        <end position="244"/>
    </location>
</feature>
<evidence type="ECO:0000256" key="11">
    <source>
        <dbReference type="RuleBase" id="RU363032"/>
    </source>
</evidence>
<dbReference type="Proteomes" id="UP000234560">
    <property type="component" value="Chromosome"/>
</dbReference>
<dbReference type="PANTHER" id="PTHR30406">
    <property type="entry name" value="SULFATE TRANSPORT SYSTEM PERMEASE PROTEIN"/>
    <property type="match status" value="1"/>
</dbReference>
<dbReference type="InterPro" id="IPR003593">
    <property type="entry name" value="AAA+_ATPase"/>
</dbReference>
<dbReference type="InterPro" id="IPR008995">
    <property type="entry name" value="Mo/tungstate-bd_C_term_dom"/>
</dbReference>
<dbReference type="InterPro" id="IPR005667">
    <property type="entry name" value="Sulph_transpt2"/>
</dbReference>
<evidence type="ECO:0000256" key="4">
    <source>
        <dbReference type="ARBA" id="ARBA00022692"/>
    </source>
</evidence>
<dbReference type="SUPFAM" id="SSF161098">
    <property type="entry name" value="MetI-like"/>
    <property type="match status" value="1"/>
</dbReference>
<reference evidence="14" key="2">
    <citation type="submission" date="2023-10" db="EMBL/GenBank/DDBJ databases">
        <authorList>
            <person name="Choi B."/>
        </authorList>
    </citation>
    <scope>NUCLEOTIDE SEQUENCE</scope>
    <source>
        <strain evidence="14">UMB0763</strain>
    </source>
</reference>
<dbReference type="Gene3D" id="3.40.50.300">
    <property type="entry name" value="P-loop containing nucleotide triphosphate hydrolases"/>
    <property type="match status" value="2"/>
</dbReference>
<feature type="transmembrane region" description="Helical" evidence="11">
    <location>
        <begin position="121"/>
        <end position="145"/>
    </location>
</feature>
<organism evidence="14 15">
    <name type="scientific">Corynebacterium pyruviciproducens</name>
    <dbReference type="NCBI Taxonomy" id="598660"/>
    <lineage>
        <taxon>Bacteria</taxon>
        <taxon>Bacillati</taxon>
        <taxon>Actinomycetota</taxon>
        <taxon>Actinomycetes</taxon>
        <taxon>Mycobacteriales</taxon>
        <taxon>Corynebacteriaceae</taxon>
        <taxon>Corynebacterium</taxon>
    </lineage>
</organism>